<keyword evidence="2" id="KW-1133">Transmembrane helix</keyword>
<reference evidence="3" key="1">
    <citation type="journal article" date="2016" name="Ticks Tick Borne Dis.">
        <title>De novo assembly and annotation of the salivary gland transcriptome of Rhipicephalus appendiculatus male and female ticks during blood feeding.</title>
        <authorList>
            <person name="de Castro M.H."/>
            <person name="de Klerk D."/>
            <person name="Pienaar R."/>
            <person name="Latif A.A."/>
            <person name="Rees D.J."/>
            <person name="Mans B.J."/>
        </authorList>
    </citation>
    <scope>NUCLEOTIDE SEQUENCE</scope>
    <source>
        <tissue evidence="3">Salivary glands</tissue>
    </source>
</reference>
<name>A0A131YHF2_RHIAP</name>
<proteinExistence type="predicted"/>
<dbReference type="EMBL" id="GEDV01010592">
    <property type="protein sequence ID" value="JAP77965.1"/>
    <property type="molecule type" value="Transcribed_RNA"/>
</dbReference>
<evidence type="ECO:0000313" key="3">
    <source>
        <dbReference type="EMBL" id="JAP77965.1"/>
    </source>
</evidence>
<sequence>MPGGVLSVLGNLLSELTMFRLSTSVLLFFAVTFILMWDKFGYALHNDPMCEGNCLLFPNETSAGCPGFGNCECNGVDKSTEWPKKGKCRTKPSPRH</sequence>
<protein>
    <submittedName>
        <fullName evidence="3">Evasin</fullName>
    </submittedName>
</protein>
<dbReference type="AlphaFoldDB" id="A0A131YHF2"/>
<keyword evidence="2" id="KW-0472">Membrane</keyword>
<accession>A0A131YHF2</accession>
<feature type="compositionally biased region" description="Basic residues" evidence="1">
    <location>
        <begin position="85"/>
        <end position="96"/>
    </location>
</feature>
<keyword evidence="2" id="KW-0812">Transmembrane</keyword>
<organism evidence="3">
    <name type="scientific">Rhipicephalus appendiculatus</name>
    <name type="common">Brown ear tick</name>
    <dbReference type="NCBI Taxonomy" id="34631"/>
    <lineage>
        <taxon>Eukaryota</taxon>
        <taxon>Metazoa</taxon>
        <taxon>Ecdysozoa</taxon>
        <taxon>Arthropoda</taxon>
        <taxon>Chelicerata</taxon>
        <taxon>Arachnida</taxon>
        <taxon>Acari</taxon>
        <taxon>Parasitiformes</taxon>
        <taxon>Ixodida</taxon>
        <taxon>Ixodoidea</taxon>
        <taxon>Ixodidae</taxon>
        <taxon>Rhipicephalinae</taxon>
        <taxon>Rhipicephalus</taxon>
        <taxon>Rhipicephalus</taxon>
    </lineage>
</organism>
<evidence type="ECO:0000256" key="2">
    <source>
        <dbReference type="SAM" id="Phobius"/>
    </source>
</evidence>
<feature type="region of interest" description="Disordered" evidence="1">
    <location>
        <begin position="77"/>
        <end position="96"/>
    </location>
</feature>
<evidence type="ECO:0000256" key="1">
    <source>
        <dbReference type="SAM" id="MobiDB-lite"/>
    </source>
</evidence>
<feature type="transmembrane region" description="Helical" evidence="2">
    <location>
        <begin position="18"/>
        <end position="37"/>
    </location>
</feature>